<name>A0A1Y3ASH3_EURMA</name>
<dbReference type="Pfam" id="PF23672">
    <property type="entry name" value="DUF7153"/>
    <property type="match status" value="1"/>
</dbReference>
<gene>
    <name evidence="3" type="ORF">BLA29_007778</name>
</gene>
<reference evidence="3 4" key="1">
    <citation type="submission" date="2017-03" db="EMBL/GenBank/DDBJ databases">
        <title>Genome Survey of Euroglyphus maynei.</title>
        <authorList>
            <person name="Arlian L.G."/>
            <person name="Morgan M.S."/>
            <person name="Rider S.D."/>
        </authorList>
    </citation>
    <scope>NUCLEOTIDE SEQUENCE [LARGE SCALE GENOMIC DNA]</scope>
    <source>
        <strain evidence="3">Arlian Lab</strain>
        <tissue evidence="3">Whole body</tissue>
    </source>
</reference>
<evidence type="ECO:0000256" key="1">
    <source>
        <dbReference type="SAM" id="MobiDB-lite"/>
    </source>
</evidence>
<organism evidence="3 4">
    <name type="scientific">Euroglyphus maynei</name>
    <name type="common">Mayne's house dust mite</name>
    <dbReference type="NCBI Taxonomy" id="6958"/>
    <lineage>
        <taxon>Eukaryota</taxon>
        <taxon>Metazoa</taxon>
        <taxon>Ecdysozoa</taxon>
        <taxon>Arthropoda</taxon>
        <taxon>Chelicerata</taxon>
        <taxon>Arachnida</taxon>
        <taxon>Acari</taxon>
        <taxon>Acariformes</taxon>
        <taxon>Sarcoptiformes</taxon>
        <taxon>Astigmata</taxon>
        <taxon>Psoroptidia</taxon>
        <taxon>Analgoidea</taxon>
        <taxon>Pyroglyphidae</taxon>
        <taxon>Pyroglyphinae</taxon>
        <taxon>Euroglyphus</taxon>
    </lineage>
</organism>
<evidence type="ECO:0000313" key="3">
    <source>
        <dbReference type="EMBL" id="OTF71391.1"/>
    </source>
</evidence>
<feature type="region of interest" description="Disordered" evidence="1">
    <location>
        <begin position="1"/>
        <end position="22"/>
    </location>
</feature>
<keyword evidence="4" id="KW-1185">Reference proteome</keyword>
<dbReference type="OrthoDB" id="6060890at2759"/>
<proteinExistence type="predicted"/>
<sequence>MDDNDDLIGGDIVDDIDEDLLDDDDDQRLMGEQQEQEHWITQKQRDSVNSHYLPPPPPPLLMPHIWPEIRYIDGLYTVCASIVRPGSGVPCEFDEYLYSDINHTSFDQQQGKHISFQDMASKRSATTSNHSHHQNHEMKHPSSRPAGYIVSAFATFPGEDSDRLEKNWLFWTGKKFYRFQIDFSIIY</sequence>
<accession>A0A1Y3ASH3</accession>
<protein>
    <recommendedName>
        <fullName evidence="2">DUF7153 domain-containing protein</fullName>
    </recommendedName>
</protein>
<feature type="region of interest" description="Disordered" evidence="1">
    <location>
        <begin position="121"/>
        <end position="144"/>
    </location>
</feature>
<dbReference type="EMBL" id="MUJZ01061330">
    <property type="protein sequence ID" value="OTF71391.1"/>
    <property type="molecule type" value="Genomic_DNA"/>
</dbReference>
<dbReference type="InterPro" id="IPR055577">
    <property type="entry name" value="DUF7153"/>
</dbReference>
<evidence type="ECO:0000313" key="4">
    <source>
        <dbReference type="Proteomes" id="UP000194236"/>
    </source>
</evidence>
<dbReference type="AlphaFoldDB" id="A0A1Y3ASH3"/>
<comment type="caution">
    <text evidence="3">The sequence shown here is derived from an EMBL/GenBank/DDBJ whole genome shotgun (WGS) entry which is preliminary data.</text>
</comment>
<feature type="domain" description="DUF7153" evidence="2">
    <location>
        <begin position="111"/>
        <end position="175"/>
    </location>
</feature>
<dbReference type="Proteomes" id="UP000194236">
    <property type="component" value="Unassembled WGS sequence"/>
</dbReference>
<evidence type="ECO:0000259" key="2">
    <source>
        <dbReference type="Pfam" id="PF23672"/>
    </source>
</evidence>